<keyword evidence="3" id="KW-1185">Reference proteome</keyword>
<reference evidence="2" key="1">
    <citation type="journal article" date="2020" name="BMC Genomics">
        <title>Correction to: Identification and distribution of gene clusters required for synthesis of sphingolipid metabolism inhibitors in diverse species of the filamentous fungus Fusarium.</title>
        <authorList>
            <person name="Kim H.S."/>
            <person name="Lohmar J.M."/>
            <person name="Busman M."/>
            <person name="Brown D.W."/>
            <person name="Naumann T.A."/>
            <person name="Divon H.H."/>
            <person name="Lysoe E."/>
            <person name="Uhlig S."/>
            <person name="Proctor R.H."/>
        </authorList>
    </citation>
    <scope>NUCLEOTIDE SEQUENCE</scope>
    <source>
        <strain evidence="2">NRRL 22465</strain>
    </source>
</reference>
<evidence type="ECO:0000256" key="1">
    <source>
        <dbReference type="SAM" id="MobiDB-lite"/>
    </source>
</evidence>
<feature type="compositionally biased region" description="Polar residues" evidence="1">
    <location>
        <begin position="1"/>
        <end position="17"/>
    </location>
</feature>
<evidence type="ECO:0000313" key="3">
    <source>
        <dbReference type="Proteomes" id="UP000635477"/>
    </source>
</evidence>
<gene>
    <name evidence="2" type="ORF">FZEAL_4391</name>
</gene>
<proteinExistence type="predicted"/>
<name>A0A8H4UM05_9HYPO</name>
<dbReference type="EMBL" id="JABEYC010000299">
    <property type="protein sequence ID" value="KAF4979414.1"/>
    <property type="molecule type" value="Genomic_DNA"/>
</dbReference>
<evidence type="ECO:0000313" key="2">
    <source>
        <dbReference type="EMBL" id="KAF4979414.1"/>
    </source>
</evidence>
<comment type="caution">
    <text evidence="2">The sequence shown here is derived from an EMBL/GenBank/DDBJ whole genome shotgun (WGS) entry which is preliminary data.</text>
</comment>
<reference evidence="2" key="2">
    <citation type="submission" date="2020-05" db="EMBL/GenBank/DDBJ databases">
        <authorList>
            <person name="Kim H.-S."/>
            <person name="Proctor R.H."/>
            <person name="Brown D.W."/>
        </authorList>
    </citation>
    <scope>NUCLEOTIDE SEQUENCE</scope>
    <source>
        <strain evidence="2">NRRL 22465</strain>
    </source>
</reference>
<dbReference type="Proteomes" id="UP000635477">
    <property type="component" value="Unassembled WGS sequence"/>
</dbReference>
<sequence>MDKTFHSATNTAASMTTVGPPKRQGRFAERTPVMTLTAWVSPQVSTWTTRNASASVIASVRGHNALVYAMSATTGSLHPSAAHTTAKPPTAKLNARGGLTAATIHVPS</sequence>
<protein>
    <submittedName>
        <fullName evidence="2">Uncharacterized protein</fullName>
    </submittedName>
</protein>
<feature type="region of interest" description="Disordered" evidence="1">
    <location>
        <begin position="1"/>
        <end position="25"/>
    </location>
</feature>
<accession>A0A8H4UM05</accession>
<dbReference type="AlphaFoldDB" id="A0A8H4UM05"/>
<organism evidence="2 3">
    <name type="scientific">Fusarium zealandicum</name>
    <dbReference type="NCBI Taxonomy" id="1053134"/>
    <lineage>
        <taxon>Eukaryota</taxon>
        <taxon>Fungi</taxon>
        <taxon>Dikarya</taxon>
        <taxon>Ascomycota</taxon>
        <taxon>Pezizomycotina</taxon>
        <taxon>Sordariomycetes</taxon>
        <taxon>Hypocreomycetidae</taxon>
        <taxon>Hypocreales</taxon>
        <taxon>Nectriaceae</taxon>
        <taxon>Fusarium</taxon>
        <taxon>Fusarium staphyleae species complex</taxon>
    </lineage>
</organism>